<dbReference type="STRING" id="45351.A7SXG1"/>
<dbReference type="EMBL" id="DS469886">
    <property type="protein sequence ID" value="EDO31609.1"/>
    <property type="molecule type" value="Genomic_DNA"/>
</dbReference>
<accession>A7SXG1</accession>
<proteinExistence type="predicted"/>
<evidence type="ECO:0000313" key="3">
    <source>
        <dbReference type="Proteomes" id="UP000001593"/>
    </source>
</evidence>
<keyword evidence="3" id="KW-1185">Reference proteome</keyword>
<dbReference type="InterPro" id="IPR058769">
    <property type="entry name" value="MCMDC2_N"/>
</dbReference>
<evidence type="ECO:0000313" key="2">
    <source>
        <dbReference type="EMBL" id="EDO31609.1"/>
    </source>
</evidence>
<dbReference type="Pfam" id="PF26063">
    <property type="entry name" value="MCMDC2_N"/>
    <property type="match status" value="1"/>
</dbReference>
<dbReference type="InParanoid" id="A7SXG1"/>
<dbReference type="Proteomes" id="UP000001593">
    <property type="component" value="Unassembled WGS sequence"/>
</dbReference>
<protein>
    <recommendedName>
        <fullName evidence="1">MCMDC2 N-terminal domain-containing protein</fullName>
    </recommendedName>
</protein>
<dbReference type="HOGENOM" id="CLU_1760945_0_0_1"/>
<dbReference type="AlphaFoldDB" id="A7SXG1"/>
<organism evidence="2 3">
    <name type="scientific">Nematostella vectensis</name>
    <name type="common">Starlet sea anemone</name>
    <dbReference type="NCBI Taxonomy" id="45351"/>
    <lineage>
        <taxon>Eukaryota</taxon>
        <taxon>Metazoa</taxon>
        <taxon>Cnidaria</taxon>
        <taxon>Anthozoa</taxon>
        <taxon>Hexacorallia</taxon>
        <taxon>Actiniaria</taxon>
        <taxon>Edwardsiidae</taxon>
        <taxon>Nematostella</taxon>
    </lineage>
</organism>
<name>A7SXG1_NEMVE</name>
<gene>
    <name evidence="2" type="ORF">NEMVEDRAFT_v1g219011</name>
</gene>
<sequence>MSGERSIQEVVLFWLSESGGLKEIADQCDQFSVNCPEGRTVYRFVLGVDLMELLEFDAQIGNMAIHRPQELVKYFQEGFFNWINKVLEICFKKKEPLRAGFEPVRDFTNKNISLRAGFEPAREDPIGFLVQRLNSSATATLDVRPYFF</sequence>
<evidence type="ECO:0000259" key="1">
    <source>
        <dbReference type="Pfam" id="PF26063"/>
    </source>
</evidence>
<feature type="domain" description="MCMDC2 N-terminal" evidence="1">
    <location>
        <begin position="8"/>
        <end position="85"/>
    </location>
</feature>
<reference evidence="2 3" key="1">
    <citation type="journal article" date="2007" name="Science">
        <title>Sea anemone genome reveals ancestral eumetazoan gene repertoire and genomic organization.</title>
        <authorList>
            <person name="Putnam N.H."/>
            <person name="Srivastava M."/>
            <person name="Hellsten U."/>
            <person name="Dirks B."/>
            <person name="Chapman J."/>
            <person name="Salamov A."/>
            <person name="Terry A."/>
            <person name="Shapiro H."/>
            <person name="Lindquist E."/>
            <person name="Kapitonov V.V."/>
            <person name="Jurka J."/>
            <person name="Genikhovich G."/>
            <person name="Grigoriev I.V."/>
            <person name="Lucas S.M."/>
            <person name="Steele R.E."/>
            <person name="Finnerty J.R."/>
            <person name="Technau U."/>
            <person name="Martindale M.Q."/>
            <person name="Rokhsar D.S."/>
        </authorList>
    </citation>
    <scope>NUCLEOTIDE SEQUENCE [LARGE SCALE GENOMIC DNA]</scope>
    <source>
        <strain evidence="3">CH2 X CH6</strain>
    </source>
</reference>